<sequence length="100" mass="11487">MSDKDTTKRGVLEKIFVDVPLYICRFHTMQIFRRRTLNLKNKTECLEILQALVYSESAENYDYYYNKLCCAASGTSFLSNKGPRNTPMGIVVSINFAAFL</sequence>
<keyword evidence="2" id="KW-1185">Reference proteome</keyword>
<evidence type="ECO:0000313" key="1">
    <source>
        <dbReference type="EMBL" id="OXU16384.1"/>
    </source>
</evidence>
<dbReference type="AlphaFoldDB" id="A0A232EDG9"/>
<protein>
    <recommendedName>
        <fullName evidence="3">MULE transposase domain-containing protein</fullName>
    </recommendedName>
</protein>
<proteinExistence type="predicted"/>
<name>A0A232EDG9_9HYME</name>
<dbReference type="Proteomes" id="UP000215335">
    <property type="component" value="Unassembled WGS sequence"/>
</dbReference>
<accession>A0A232EDG9</accession>
<dbReference type="STRING" id="543379.A0A232EDG9"/>
<comment type="caution">
    <text evidence="1">The sequence shown here is derived from an EMBL/GenBank/DDBJ whole genome shotgun (WGS) entry which is preliminary data.</text>
</comment>
<evidence type="ECO:0008006" key="3">
    <source>
        <dbReference type="Google" id="ProtNLM"/>
    </source>
</evidence>
<reference evidence="1 2" key="1">
    <citation type="journal article" date="2017" name="Curr. Biol.">
        <title>The Evolution of Venom by Co-option of Single-Copy Genes.</title>
        <authorList>
            <person name="Martinson E.O."/>
            <person name="Mrinalini"/>
            <person name="Kelkar Y.D."/>
            <person name="Chang C.H."/>
            <person name="Werren J.H."/>
        </authorList>
    </citation>
    <scope>NUCLEOTIDE SEQUENCE [LARGE SCALE GENOMIC DNA]</scope>
    <source>
        <strain evidence="1 2">Alberta</strain>
        <tissue evidence="1">Whole body</tissue>
    </source>
</reference>
<organism evidence="1 2">
    <name type="scientific">Trichomalopsis sarcophagae</name>
    <dbReference type="NCBI Taxonomy" id="543379"/>
    <lineage>
        <taxon>Eukaryota</taxon>
        <taxon>Metazoa</taxon>
        <taxon>Ecdysozoa</taxon>
        <taxon>Arthropoda</taxon>
        <taxon>Hexapoda</taxon>
        <taxon>Insecta</taxon>
        <taxon>Pterygota</taxon>
        <taxon>Neoptera</taxon>
        <taxon>Endopterygota</taxon>
        <taxon>Hymenoptera</taxon>
        <taxon>Apocrita</taxon>
        <taxon>Proctotrupomorpha</taxon>
        <taxon>Chalcidoidea</taxon>
        <taxon>Pteromalidae</taxon>
        <taxon>Pteromalinae</taxon>
        <taxon>Trichomalopsis</taxon>
    </lineage>
</organism>
<gene>
    <name evidence="1" type="ORF">TSAR_012090</name>
</gene>
<feature type="non-terminal residue" evidence="1">
    <location>
        <position position="100"/>
    </location>
</feature>
<dbReference type="EMBL" id="NNAY01006505">
    <property type="protein sequence ID" value="OXU16384.1"/>
    <property type="molecule type" value="Genomic_DNA"/>
</dbReference>
<evidence type="ECO:0000313" key="2">
    <source>
        <dbReference type="Proteomes" id="UP000215335"/>
    </source>
</evidence>